<comment type="similarity">
    <text evidence="1">Belongs to the RNA polymerase subunit omega family.</text>
</comment>
<dbReference type="GO" id="GO:0006351">
    <property type="term" value="P:DNA-templated transcription"/>
    <property type="evidence" value="ECO:0007669"/>
    <property type="project" value="InterPro"/>
</dbReference>
<keyword evidence="6" id="KW-0548">Nucleotidyltransferase</keyword>
<keyword evidence="7" id="KW-0804">Transcription</keyword>
<keyword evidence="4 11" id="KW-0240">DNA-directed RNA polymerase</keyword>
<comment type="catalytic activity">
    <reaction evidence="10">
        <text>RNA(n) + a ribonucleoside 5'-triphosphate = RNA(n+1) + diphosphate</text>
        <dbReference type="Rhea" id="RHEA:21248"/>
        <dbReference type="Rhea" id="RHEA-COMP:14527"/>
        <dbReference type="Rhea" id="RHEA-COMP:17342"/>
        <dbReference type="ChEBI" id="CHEBI:33019"/>
        <dbReference type="ChEBI" id="CHEBI:61557"/>
        <dbReference type="ChEBI" id="CHEBI:140395"/>
        <dbReference type="EC" id="2.7.7.6"/>
    </reaction>
</comment>
<keyword evidence="5" id="KW-0808">Transferase</keyword>
<dbReference type="EC" id="2.7.7.6" evidence="2"/>
<name>A0A2J0LM78_9BACT</name>
<dbReference type="GO" id="GO:0003677">
    <property type="term" value="F:DNA binding"/>
    <property type="evidence" value="ECO:0007669"/>
    <property type="project" value="InterPro"/>
</dbReference>
<comment type="caution">
    <text evidence="11">The sequence shown here is derived from an EMBL/GenBank/DDBJ whole genome shotgun (WGS) entry which is preliminary data.</text>
</comment>
<evidence type="ECO:0000313" key="12">
    <source>
        <dbReference type="Proteomes" id="UP000231267"/>
    </source>
</evidence>
<evidence type="ECO:0000313" key="11">
    <source>
        <dbReference type="EMBL" id="PIW66703.1"/>
    </source>
</evidence>
<dbReference type="SUPFAM" id="SSF63562">
    <property type="entry name" value="RPB6/omega subunit-like"/>
    <property type="match status" value="1"/>
</dbReference>
<proteinExistence type="inferred from homology"/>
<accession>A0A2J0LM78</accession>
<dbReference type="InterPro" id="IPR036161">
    <property type="entry name" value="RPB6/omega-like_sf"/>
</dbReference>
<dbReference type="InterPro" id="IPR003716">
    <property type="entry name" value="DNA-dir_RNA_pol_omega"/>
</dbReference>
<dbReference type="AlphaFoldDB" id="A0A2J0LM78"/>
<reference evidence="11 12" key="1">
    <citation type="submission" date="2017-09" db="EMBL/GenBank/DDBJ databases">
        <title>Depth-based differentiation of microbial function through sediment-hosted aquifers and enrichment of novel symbionts in the deep terrestrial subsurface.</title>
        <authorList>
            <person name="Probst A.J."/>
            <person name="Ladd B."/>
            <person name="Jarett J.K."/>
            <person name="Geller-Mcgrath D.E."/>
            <person name="Sieber C.M."/>
            <person name="Emerson J.B."/>
            <person name="Anantharaman K."/>
            <person name="Thomas B.C."/>
            <person name="Malmstrom R."/>
            <person name="Stieglmeier M."/>
            <person name="Klingl A."/>
            <person name="Woyke T."/>
            <person name="Ryan C.M."/>
            <person name="Banfield J.F."/>
        </authorList>
    </citation>
    <scope>NUCLEOTIDE SEQUENCE [LARGE SCALE GENOMIC DNA]</scope>
    <source>
        <strain evidence="11">CG12_big_fil_rev_8_21_14_0_65_43_15</strain>
    </source>
</reference>
<dbReference type="Pfam" id="PF01192">
    <property type="entry name" value="RNA_pol_Rpb6"/>
    <property type="match status" value="1"/>
</dbReference>
<evidence type="ECO:0000256" key="3">
    <source>
        <dbReference type="ARBA" id="ARBA00013725"/>
    </source>
</evidence>
<dbReference type="SMART" id="SM01409">
    <property type="entry name" value="RNA_pol_Rpb6"/>
    <property type="match status" value="1"/>
</dbReference>
<evidence type="ECO:0000256" key="4">
    <source>
        <dbReference type="ARBA" id="ARBA00022478"/>
    </source>
</evidence>
<organism evidence="11 12">
    <name type="scientific">Candidatus Taenaricola geysiri</name>
    <dbReference type="NCBI Taxonomy" id="1974752"/>
    <lineage>
        <taxon>Bacteria</taxon>
        <taxon>Pseudomonadati</taxon>
        <taxon>Candidatus Omnitrophota</taxon>
        <taxon>Candidatus Taenaricola</taxon>
    </lineage>
</organism>
<dbReference type="GO" id="GO:0003899">
    <property type="term" value="F:DNA-directed RNA polymerase activity"/>
    <property type="evidence" value="ECO:0007669"/>
    <property type="project" value="UniProtKB-EC"/>
</dbReference>
<dbReference type="InterPro" id="IPR006110">
    <property type="entry name" value="Pol_omega/Rpo6/RPB6"/>
</dbReference>
<dbReference type="NCBIfam" id="TIGR00690">
    <property type="entry name" value="rpoZ"/>
    <property type="match status" value="1"/>
</dbReference>
<protein>
    <recommendedName>
        <fullName evidence="3">DNA-directed RNA polymerase subunit omega</fullName>
        <ecNumber evidence="2">2.7.7.6</ecNumber>
    </recommendedName>
    <alternativeName>
        <fullName evidence="9">RNA polymerase omega subunit</fullName>
    </alternativeName>
    <alternativeName>
        <fullName evidence="8">Transcriptase subunit omega</fullName>
    </alternativeName>
</protein>
<gene>
    <name evidence="11" type="primary">rpoZ</name>
    <name evidence="11" type="ORF">COW11_01930</name>
</gene>
<evidence type="ECO:0000256" key="1">
    <source>
        <dbReference type="ARBA" id="ARBA00006711"/>
    </source>
</evidence>
<evidence type="ECO:0000256" key="8">
    <source>
        <dbReference type="ARBA" id="ARBA00029924"/>
    </source>
</evidence>
<evidence type="ECO:0000256" key="2">
    <source>
        <dbReference type="ARBA" id="ARBA00012418"/>
    </source>
</evidence>
<evidence type="ECO:0000256" key="5">
    <source>
        <dbReference type="ARBA" id="ARBA00022679"/>
    </source>
</evidence>
<dbReference type="Proteomes" id="UP000231267">
    <property type="component" value="Unassembled WGS sequence"/>
</dbReference>
<dbReference type="GO" id="GO:0000428">
    <property type="term" value="C:DNA-directed RNA polymerase complex"/>
    <property type="evidence" value="ECO:0007669"/>
    <property type="project" value="UniProtKB-KW"/>
</dbReference>
<dbReference type="EMBL" id="PFGP01000035">
    <property type="protein sequence ID" value="PIW66703.1"/>
    <property type="molecule type" value="Genomic_DNA"/>
</dbReference>
<dbReference type="Gene3D" id="3.90.940.10">
    <property type="match status" value="1"/>
</dbReference>
<sequence>MTELERDALIKNSGDSVYKLVILAFIRALELNSGMPKLIVESPGKVGSIALEEIKQGKVRIK</sequence>
<evidence type="ECO:0000256" key="6">
    <source>
        <dbReference type="ARBA" id="ARBA00022695"/>
    </source>
</evidence>
<evidence type="ECO:0000256" key="10">
    <source>
        <dbReference type="ARBA" id="ARBA00048552"/>
    </source>
</evidence>
<evidence type="ECO:0000256" key="7">
    <source>
        <dbReference type="ARBA" id="ARBA00023163"/>
    </source>
</evidence>
<evidence type="ECO:0000256" key="9">
    <source>
        <dbReference type="ARBA" id="ARBA00030998"/>
    </source>
</evidence>